<dbReference type="InterPro" id="IPR000873">
    <property type="entry name" value="AMP-dep_synth/lig_dom"/>
</dbReference>
<keyword evidence="3" id="KW-0812">Transmembrane</keyword>
<dbReference type="Pfam" id="PF00501">
    <property type="entry name" value="AMP-binding"/>
    <property type="match status" value="1"/>
</dbReference>
<evidence type="ECO:0000256" key="1">
    <source>
        <dbReference type="ARBA" id="ARBA00006432"/>
    </source>
</evidence>
<reference evidence="7" key="1">
    <citation type="submission" date="2016-11" db="EMBL/GenBank/DDBJ databases">
        <authorList>
            <person name="Varghese N."/>
            <person name="Submissions S."/>
        </authorList>
    </citation>
    <scope>NUCLEOTIDE SEQUENCE [LARGE SCALE GENOMIC DNA]</scope>
    <source>
        <strain evidence="7">DSM 10349</strain>
    </source>
</reference>
<comment type="similarity">
    <text evidence="1">Belongs to the ATP-dependent AMP-binding enzyme family.</text>
</comment>
<protein>
    <submittedName>
        <fullName evidence="6">Long-chain acyl-CoA synthetase</fullName>
    </submittedName>
</protein>
<dbReference type="InterPro" id="IPR020845">
    <property type="entry name" value="AMP-binding_CS"/>
</dbReference>
<dbReference type="SUPFAM" id="SSF56801">
    <property type="entry name" value="Acetyl-CoA synthetase-like"/>
    <property type="match status" value="1"/>
</dbReference>
<evidence type="ECO:0000256" key="3">
    <source>
        <dbReference type="SAM" id="Phobius"/>
    </source>
</evidence>
<keyword evidence="3" id="KW-1133">Transmembrane helix</keyword>
<accession>A0A1M6WJL7</accession>
<dbReference type="STRING" id="1121421.SAMN02745123_03658"/>
<sequence length="547" mass="61504">MNKKSWHKNYPEDVPQQLELTDTSLYRFLEHSANCYPDNEAILFLNHRLSYSQLKDRVDRFATALHQLGLQKGVRVAIMLPNCPQIVIAYYAVMRIGATAVMINPLYTERELTYQLKDCQAEAILVLDQLQPKVTNLLPEVGIKLLITTSMQDYLAMDVSQPEALIKSEAGYRFEGLLTNAQPAPPEVAIDLANDLALLQYTGGTTGIVKGAMLTHKNLADNVIQTRVWLSPCEEAKERFFCVLPFFHVFAMTTCMNLSVYLAASMILIPRLEALNLLKQIEQYQPTIFQGVPSLYVAVISHPDVKKYDLSSIKFCLSGGAPLPMEVQQNFEAITGATLVEGYGLTESSPVTHCNPISNMRINGSIGLPLPNTDIKIVDIETGTKELPAGEIGELCIKGPQVMKGYWQMPEETAKSLRGGWLHTGDMAYIDDKGFTYIVDRKKDIVISLGYNVYPREVEEVLYEHPKVKEAAVIGIADRSRGEVIKAFVVLKEGVEARKEEIIKYCRQHLAQYKVPKHLEFRDELPKSTVGKVLRRVLVEEEKQRNN</sequence>
<dbReference type="InterPro" id="IPR045851">
    <property type="entry name" value="AMP-bd_C_sf"/>
</dbReference>
<dbReference type="AlphaFoldDB" id="A0A1M6WJL7"/>
<dbReference type="PROSITE" id="PS00455">
    <property type="entry name" value="AMP_BINDING"/>
    <property type="match status" value="1"/>
</dbReference>
<evidence type="ECO:0000313" key="6">
    <source>
        <dbReference type="EMBL" id="SHK93908.1"/>
    </source>
</evidence>
<dbReference type="InterPro" id="IPR042099">
    <property type="entry name" value="ANL_N_sf"/>
</dbReference>
<dbReference type="Gene3D" id="3.30.300.30">
    <property type="match status" value="1"/>
</dbReference>
<dbReference type="GO" id="GO:0016877">
    <property type="term" value="F:ligase activity, forming carbon-sulfur bonds"/>
    <property type="evidence" value="ECO:0007669"/>
    <property type="project" value="UniProtKB-ARBA"/>
</dbReference>
<dbReference type="Proteomes" id="UP000183997">
    <property type="component" value="Unassembled WGS sequence"/>
</dbReference>
<name>A0A1M6WJL7_9FIRM</name>
<dbReference type="FunFam" id="3.30.300.30:FF:000008">
    <property type="entry name" value="2,3-dihydroxybenzoate-AMP ligase"/>
    <property type="match status" value="1"/>
</dbReference>
<feature type="domain" description="AMP-dependent synthetase/ligase" evidence="4">
    <location>
        <begin position="29"/>
        <end position="407"/>
    </location>
</feature>
<dbReference type="Gene3D" id="3.40.50.12780">
    <property type="entry name" value="N-terminal domain of ligase-like"/>
    <property type="match status" value="1"/>
</dbReference>
<gene>
    <name evidence="6" type="ORF">SAMN02745123_03658</name>
</gene>
<dbReference type="EMBL" id="FRAR01000031">
    <property type="protein sequence ID" value="SHK93908.1"/>
    <property type="molecule type" value="Genomic_DNA"/>
</dbReference>
<dbReference type="InterPro" id="IPR050237">
    <property type="entry name" value="ATP-dep_AMP-bd_enzyme"/>
</dbReference>
<dbReference type="Pfam" id="PF13193">
    <property type="entry name" value="AMP-binding_C"/>
    <property type="match status" value="1"/>
</dbReference>
<feature type="transmembrane region" description="Helical" evidence="3">
    <location>
        <begin position="246"/>
        <end position="269"/>
    </location>
</feature>
<dbReference type="RefSeq" id="WP_072917220.1">
    <property type="nucleotide sequence ID" value="NZ_FRAR01000031.1"/>
</dbReference>
<evidence type="ECO:0000313" key="7">
    <source>
        <dbReference type="Proteomes" id="UP000183997"/>
    </source>
</evidence>
<dbReference type="OrthoDB" id="9778383at2"/>
<evidence type="ECO:0000259" key="5">
    <source>
        <dbReference type="Pfam" id="PF13193"/>
    </source>
</evidence>
<dbReference type="PANTHER" id="PTHR43767">
    <property type="entry name" value="LONG-CHAIN-FATTY-ACID--COA LIGASE"/>
    <property type="match status" value="1"/>
</dbReference>
<dbReference type="InterPro" id="IPR025110">
    <property type="entry name" value="AMP-bd_C"/>
</dbReference>
<feature type="domain" description="AMP-binding enzyme C-terminal" evidence="5">
    <location>
        <begin position="457"/>
        <end position="532"/>
    </location>
</feature>
<evidence type="ECO:0000256" key="2">
    <source>
        <dbReference type="ARBA" id="ARBA00022598"/>
    </source>
</evidence>
<dbReference type="NCBIfam" id="NF004837">
    <property type="entry name" value="PRK06187.1"/>
    <property type="match status" value="1"/>
</dbReference>
<evidence type="ECO:0000259" key="4">
    <source>
        <dbReference type="Pfam" id="PF00501"/>
    </source>
</evidence>
<keyword evidence="3" id="KW-0472">Membrane</keyword>
<keyword evidence="2" id="KW-0436">Ligase</keyword>
<keyword evidence="7" id="KW-1185">Reference proteome</keyword>
<organism evidence="6 7">
    <name type="scientific">Desulforamulus aeronauticus DSM 10349</name>
    <dbReference type="NCBI Taxonomy" id="1121421"/>
    <lineage>
        <taxon>Bacteria</taxon>
        <taxon>Bacillati</taxon>
        <taxon>Bacillota</taxon>
        <taxon>Clostridia</taxon>
        <taxon>Eubacteriales</taxon>
        <taxon>Peptococcaceae</taxon>
        <taxon>Desulforamulus</taxon>
    </lineage>
</organism>
<dbReference type="CDD" id="cd05936">
    <property type="entry name" value="FC-FACS_FadD_like"/>
    <property type="match status" value="1"/>
</dbReference>
<dbReference type="PANTHER" id="PTHR43767:SF9">
    <property type="entry name" value="LONG-CHAIN-FATTY-ACID--COA LIGASE"/>
    <property type="match status" value="1"/>
</dbReference>
<dbReference type="FunFam" id="3.40.50.12780:FF:000003">
    <property type="entry name" value="Long-chain-fatty-acid--CoA ligase FadD"/>
    <property type="match status" value="1"/>
</dbReference>
<proteinExistence type="inferred from homology"/>